<keyword evidence="6" id="KW-0663">Pyridoxal phosphate</keyword>
<dbReference type="CDD" id="cd00609">
    <property type="entry name" value="AAT_like"/>
    <property type="match status" value="1"/>
</dbReference>
<dbReference type="InterPro" id="IPR004839">
    <property type="entry name" value="Aminotransferase_I/II_large"/>
</dbReference>
<dbReference type="AlphaFoldDB" id="A0A919F4T1"/>
<comment type="caution">
    <text evidence="8">The sequence shown here is derived from an EMBL/GenBank/DDBJ whole genome shotgun (WGS) entry which is preliminary data.</text>
</comment>
<keyword evidence="9" id="KW-1185">Reference proteome</keyword>
<dbReference type="GO" id="GO:0030170">
    <property type="term" value="F:pyridoxal phosphate binding"/>
    <property type="evidence" value="ECO:0007669"/>
    <property type="project" value="InterPro"/>
</dbReference>
<evidence type="ECO:0000256" key="3">
    <source>
        <dbReference type="ARBA" id="ARBA00011738"/>
    </source>
</evidence>
<gene>
    <name evidence="8" type="primary">avtA</name>
    <name evidence="8" type="ORF">GCM10009090_00590</name>
</gene>
<evidence type="ECO:0000256" key="2">
    <source>
        <dbReference type="ARBA" id="ARBA00007441"/>
    </source>
</evidence>
<accession>A0A919F4T1</accession>
<dbReference type="RefSeq" id="WP_434028289.1">
    <property type="nucleotide sequence ID" value="NZ_BNBA01000001.1"/>
</dbReference>
<feature type="domain" description="Aminotransferase class I/classII large" evidence="7">
    <location>
        <begin position="43"/>
        <end position="381"/>
    </location>
</feature>
<evidence type="ECO:0000256" key="6">
    <source>
        <dbReference type="ARBA" id="ARBA00022898"/>
    </source>
</evidence>
<dbReference type="SUPFAM" id="SSF53383">
    <property type="entry name" value="PLP-dependent transferases"/>
    <property type="match status" value="1"/>
</dbReference>
<evidence type="ECO:0000256" key="5">
    <source>
        <dbReference type="ARBA" id="ARBA00022679"/>
    </source>
</evidence>
<dbReference type="InterPro" id="IPR015424">
    <property type="entry name" value="PyrdxlP-dep_Trfase"/>
</dbReference>
<dbReference type="InterPro" id="IPR015421">
    <property type="entry name" value="PyrdxlP-dep_Trfase_major"/>
</dbReference>
<dbReference type="Proteomes" id="UP000623958">
    <property type="component" value="Unassembled WGS sequence"/>
</dbReference>
<evidence type="ECO:0000256" key="4">
    <source>
        <dbReference type="ARBA" id="ARBA00022576"/>
    </source>
</evidence>
<dbReference type="Gene3D" id="3.90.1150.10">
    <property type="entry name" value="Aspartate Aminotransferase, domain 1"/>
    <property type="match status" value="1"/>
</dbReference>
<proteinExistence type="inferred from homology"/>
<evidence type="ECO:0000313" key="9">
    <source>
        <dbReference type="Proteomes" id="UP000623958"/>
    </source>
</evidence>
<reference evidence="8" key="1">
    <citation type="journal article" date="2014" name="Int. J. Syst. Evol. Microbiol.">
        <title>Complete genome sequence of Corynebacterium casei LMG S-19264T (=DSM 44701T), isolated from a smear-ripened cheese.</title>
        <authorList>
            <consortium name="US DOE Joint Genome Institute (JGI-PGF)"/>
            <person name="Walter F."/>
            <person name="Albersmeier A."/>
            <person name="Kalinowski J."/>
            <person name="Ruckert C."/>
        </authorList>
    </citation>
    <scope>NUCLEOTIDE SEQUENCE</scope>
    <source>
        <strain evidence="8">JCM 13306</strain>
    </source>
</reference>
<evidence type="ECO:0000259" key="7">
    <source>
        <dbReference type="Pfam" id="PF00155"/>
    </source>
</evidence>
<comment type="similarity">
    <text evidence="2">Belongs to the class-I pyridoxal-phosphate-dependent aminotransferase family.</text>
</comment>
<organism evidence="8 9">
    <name type="scientific">Xanthomonas boreopolis</name>
    <dbReference type="NCBI Taxonomy" id="86183"/>
    <lineage>
        <taxon>Bacteria</taxon>
        <taxon>Pseudomonadati</taxon>
        <taxon>Pseudomonadota</taxon>
        <taxon>Gammaproteobacteria</taxon>
        <taxon>Lysobacterales</taxon>
        <taxon>Lysobacteraceae</taxon>
        <taxon>Xanthomonas</taxon>
    </lineage>
</organism>
<evidence type="ECO:0000313" key="8">
    <source>
        <dbReference type="EMBL" id="GHH46102.1"/>
    </source>
</evidence>
<comment type="subunit">
    <text evidence="3">Homodimer.</text>
</comment>
<comment type="cofactor">
    <cofactor evidence="1">
        <name>pyridoxal 5'-phosphate</name>
        <dbReference type="ChEBI" id="CHEBI:597326"/>
    </cofactor>
</comment>
<dbReference type="EMBL" id="BNBA01000001">
    <property type="protein sequence ID" value="GHH46102.1"/>
    <property type="molecule type" value="Genomic_DNA"/>
</dbReference>
<dbReference type="GO" id="GO:1901605">
    <property type="term" value="P:alpha-amino acid metabolic process"/>
    <property type="evidence" value="ECO:0007669"/>
    <property type="project" value="TreeGrafter"/>
</dbReference>
<keyword evidence="5" id="KW-0808">Transferase</keyword>
<sequence length="400" mass="43347">MTTSFSISRRAQALTSSAIREILKVTERPEVISFAGGLPSPATFPVERMREATEKVLRDAPHAALQYGPTEGFAPLREWIAERLGRAGAAIRPSQVLVTTGSQQGLDLLGKVFIDEGSKVLVEAPSYLGALQAFSLFQPAFSPMASDEQGVVVDALAPGQLAGGRFMYCLPNFQNPTGRRLPGERRTALVAKAAEAGVPIVEDDPYGELYYAGEPLPSLLSMNPDGVVYMGSFSKVLAPGLRLGYVVAPEAVLGKLVQAKQAADLHTPSFSQRIVHEVVRDGFLDQHIPTIRALYGRQCELMLDALDRHFPEQVRWNRPEGGMFIWVTLPEGIDSTALLARAIERNVAFVPGAPFFAADPRRNTLRLAFVTVPGERIEAGVRVLGELLREVLAEHAGLAA</sequence>
<dbReference type="PANTHER" id="PTHR42790:SF19">
    <property type="entry name" value="KYNURENINE_ALPHA-AMINOADIPATE AMINOTRANSFERASE, MITOCHONDRIAL"/>
    <property type="match status" value="1"/>
</dbReference>
<dbReference type="Pfam" id="PF00155">
    <property type="entry name" value="Aminotran_1_2"/>
    <property type="match status" value="1"/>
</dbReference>
<dbReference type="InterPro" id="IPR050859">
    <property type="entry name" value="Class-I_PLP-dep_aminotransf"/>
</dbReference>
<protein>
    <submittedName>
        <fullName evidence="8">2-aminoadipate aminotransferase</fullName>
    </submittedName>
</protein>
<keyword evidence="4 8" id="KW-0032">Aminotransferase</keyword>
<reference evidence="8" key="2">
    <citation type="submission" date="2020-09" db="EMBL/GenBank/DDBJ databases">
        <authorList>
            <person name="Sun Q."/>
            <person name="Ohkuma M."/>
        </authorList>
    </citation>
    <scope>NUCLEOTIDE SEQUENCE</scope>
    <source>
        <strain evidence="8">JCM 13306</strain>
    </source>
</reference>
<dbReference type="InterPro" id="IPR015422">
    <property type="entry name" value="PyrdxlP-dep_Trfase_small"/>
</dbReference>
<dbReference type="Gene3D" id="3.40.640.10">
    <property type="entry name" value="Type I PLP-dependent aspartate aminotransferase-like (Major domain)"/>
    <property type="match status" value="1"/>
</dbReference>
<dbReference type="PANTHER" id="PTHR42790">
    <property type="entry name" value="AMINOTRANSFERASE"/>
    <property type="match status" value="1"/>
</dbReference>
<evidence type="ECO:0000256" key="1">
    <source>
        <dbReference type="ARBA" id="ARBA00001933"/>
    </source>
</evidence>
<dbReference type="FunFam" id="3.40.640.10:FF:000053">
    <property type="entry name" value="Aminotransferase, class I"/>
    <property type="match status" value="1"/>
</dbReference>
<dbReference type="GO" id="GO:0008483">
    <property type="term" value="F:transaminase activity"/>
    <property type="evidence" value="ECO:0007669"/>
    <property type="project" value="UniProtKB-KW"/>
</dbReference>
<name>A0A919F4T1_9XANT</name>